<feature type="non-terminal residue" evidence="2">
    <location>
        <position position="1"/>
    </location>
</feature>
<dbReference type="EMBL" id="KK413441">
    <property type="protein sequence ID" value="KFQ84648.1"/>
    <property type="molecule type" value="Genomic_DNA"/>
</dbReference>
<name>A0A091V4H6_PHORB</name>
<feature type="non-terminal residue" evidence="2">
    <location>
        <position position="160"/>
    </location>
</feature>
<reference evidence="2 3" key="1">
    <citation type="submission" date="2014-04" db="EMBL/GenBank/DDBJ databases">
        <title>Genome evolution of avian class.</title>
        <authorList>
            <person name="Zhang G."/>
            <person name="Li C."/>
        </authorList>
    </citation>
    <scope>NUCLEOTIDE SEQUENCE [LARGE SCALE GENOMIC DNA]</scope>
    <source>
        <strain evidence="2">BGI_N337</strain>
    </source>
</reference>
<dbReference type="PANTHER" id="PTHR28457:SF1">
    <property type="entry name" value="CILIA- AND FLAGELLA-ASSOCIATED PROTEIN 119"/>
    <property type="match status" value="1"/>
</dbReference>
<proteinExistence type="predicted"/>
<keyword evidence="3" id="KW-1185">Reference proteome</keyword>
<dbReference type="Pfam" id="PF14769">
    <property type="entry name" value="CLAMP"/>
    <property type="match status" value="1"/>
</dbReference>
<evidence type="ECO:0000313" key="2">
    <source>
        <dbReference type="EMBL" id="KFQ84648.1"/>
    </source>
</evidence>
<dbReference type="InterPro" id="IPR032727">
    <property type="entry name" value="CLAMP"/>
</dbReference>
<protein>
    <submittedName>
        <fullName evidence="2">Coiled-coil domain-containing protein C16orf93</fullName>
    </submittedName>
</protein>
<feature type="region of interest" description="Disordered" evidence="1">
    <location>
        <begin position="77"/>
        <end position="102"/>
    </location>
</feature>
<evidence type="ECO:0000313" key="3">
    <source>
        <dbReference type="Proteomes" id="UP000053700"/>
    </source>
</evidence>
<sequence>ETPLPDVEECYTYFSELLLRHAVHCPPDSVAVFRLSQVARIAAHILDTVLRHAKLYAYILTPQVYLDLTLVYVGGPENHKEGEVPTTLPQEEEGETPGNCNTGSLLQEVAVTELVQDQLGTCLPPLEMPLGKEDLPGSLQASPRGKKQLGRPQGSCQGNK</sequence>
<evidence type="ECO:0000256" key="1">
    <source>
        <dbReference type="SAM" id="MobiDB-lite"/>
    </source>
</evidence>
<organism evidence="2 3">
    <name type="scientific">Phoenicopterus ruber ruber</name>
    <dbReference type="NCBI Taxonomy" id="9218"/>
    <lineage>
        <taxon>Eukaryota</taxon>
        <taxon>Metazoa</taxon>
        <taxon>Chordata</taxon>
        <taxon>Craniata</taxon>
        <taxon>Vertebrata</taxon>
        <taxon>Euteleostomi</taxon>
        <taxon>Archelosauria</taxon>
        <taxon>Archosauria</taxon>
        <taxon>Dinosauria</taxon>
        <taxon>Saurischia</taxon>
        <taxon>Theropoda</taxon>
        <taxon>Coelurosauria</taxon>
        <taxon>Aves</taxon>
        <taxon>Neognathae</taxon>
        <taxon>Neoaves</taxon>
        <taxon>Mirandornithes</taxon>
        <taxon>Phoenicopteriformes</taxon>
        <taxon>Phoenicopteridae</taxon>
        <taxon>Phoenicopterus</taxon>
    </lineage>
</organism>
<dbReference type="Proteomes" id="UP000053700">
    <property type="component" value="Unassembled WGS sequence"/>
</dbReference>
<feature type="region of interest" description="Disordered" evidence="1">
    <location>
        <begin position="125"/>
        <end position="160"/>
    </location>
</feature>
<gene>
    <name evidence="2" type="ORF">N337_10072</name>
</gene>
<dbReference type="OrthoDB" id="425082at2759"/>
<dbReference type="AlphaFoldDB" id="A0A091V4H6"/>
<accession>A0A091V4H6</accession>
<dbReference type="PANTHER" id="PTHR28457">
    <property type="entry name" value="COILED-COIL DOMAIN-CONTAINING PROTEIN 189"/>
    <property type="match status" value="1"/>
</dbReference>